<sequence>MNRSTIFLSHAAPEDNDFTDWLAAKLTLMGYTVWHDLGRLKGGDLFWSKIEAAIRNDTIRFVAIVSEVSYKKDGVRNEWALAATIEKTIPGFVIPIRLDGFDFNRLPITIHQKNVIDFCCGWHHGLTQLLDTLSEANIANSNSVDPVMAKGWMVQSADDAIVKTDRPETLESNWLPILSLPSTMETAKILFSSRQIPVTSTNRLLPWFELGDHIIGFAPGAALVEMFKESVPLRVVTAVDTESFVNEGTMWNHQRITVGDARNRAAYLIRQAWDLAMERTGLRPYELSNHRLIWYVPTGLIPKDKVEFIEASGKRRKKKLCGESEKLNVNWHYAVSMRPVFNSPRRIELGAHIVFTDMDGCLVQSVERMHRLRRRFCKNWWNDRWRGFLRAFLALVAQGGDAILLPVGGDRSIRVGAFPLTFNALNGLSDVVDLAEDDDVELDENDDLIELPEDDAVFIDKIQEIHER</sequence>
<evidence type="ECO:0000313" key="3">
    <source>
        <dbReference type="Proteomes" id="UP000183107"/>
    </source>
</evidence>
<dbReference type="InterPro" id="IPR000157">
    <property type="entry name" value="TIR_dom"/>
</dbReference>
<dbReference type="Proteomes" id="UP000183107">
    <property type="component" value="Unassembled WGS sequence"/>
</dbReference>
<dbReference type="EMBL" id="FOVJ01000001">
    <property type="protein sequence ID" value="SFN25038.1"/>
    <property type="molecule type" value="Genomic_DNA"/>
</dbReference>
<protein>
    <submittedName>
        <fullName evidence="2">TIR domain-containing protein</fullName>
    </submittedName>
</protein>
<organism evidence="2 3">
    <name type="scientific">Nitrosospira briensis</name>
    <dbReference type="NCBI Taxonomy" id="35799"/>
    <lineage>
        <taxon>Bacteria</taxon>
        <taxon>Pseudomonadati</taxon>
        <taxon>Pseudomonadota</taxon>
        <taxon>Betaproteobacteria</taxon>
        <taxon>Nitrosomonadales</taxon>
        <taxon>Nitrosomonadaceae</taxon>
        <taxon>Nitrosospira</taxon>
    </lineage>
</organism>
<dbReference type="Pfam" id="PF13676">
    <property type="entry name" value="TIR_2"/>
    <property type="match status" value="1"/>
</dbReference>
<keyword evidence="3" id="KW-1185">Reference proteome</keyword>
<dbReference type="GO" id="GO:0007165">
    <property type="term" value="P:signal transduction"/>
    <property type="evidence" value="ECO:0007669"/>
    <property type="project" value="InterPro"/>
</dbReference>
<evidence type="ECO:0000259" key="1">
    <source>
        <dbReference type="Pfam" id="PF13676"/>
    </source>
</evidence>
<name>A0A1I4XGK2_9PROT</name>
<dbReference type="InterPro" id="IPR035897">
    <property type="entry name" value="Toll_tir_struct_dom_sf"/>
</dbReference>
<dbReference type="AlphaFoldDB" id="A0A1I4XGK2"/>
<proteinExistence type="predicted"/>
<dbReference type="Gene3D" id="3.40.50.10140">
    <property type="entry name" value="Toll/interleukin-1 receptor homology (TIR) domain"/>
    <property type="match status" value="1"/>
</dbReference>
<dbReference type="SUPFAM" id="SSF52200">
    <property type="entry name" value="Toll/Interleukin receptor TIR domain"/>
    <property type="match status" value="1"/>
</dbReference>
<accession>A0A1I4XGK2</accession>
<dbReference type="OrthoDB" id="7055795at2"/>
<reference evidence="3" key="1">
    <citation type="submission" date="2016-10" db="EMBL/GenBank/DDBJ databases">
        <authorList>
            <person name="Varghese N."/>
        </authorList>
    </citation>
    <scope>NUCLEOTIDE SEQUENCE [LARGE SCALE GENOMIC DNA]</scope>
    <source>
        <strain evidence="3">Nsp8</strain>
    </source>
</reference>
<evidence type="ECO:0000313" key="2">
    <source>
        <dbReference type="EMBL" id="SFN25038.1"/>
    </source>
</evidence>
<dbReference type="RefSeq" id="WP_074793583.1">
    <property type="nucleotide sequence ID" value="NZ_FOVJ01000001.1"/>
</dbReference>
<feature type="domain" description="TIR" evidence="1">
    <location>
        <begin position="6"/>
        <end position="130"/>
    </location>
</feature>
<gene>
    <name evidence="2" type="ORF">SAMN05216386_0122</name>
</gene>